<dbReference type="EMBL" id="UFXW01000004">
    <property type="protein sequence ID" value="STC74468.1"/>
    <property type="molecule type" value="Genomic_DNA"/>
</dbReference>
<gene>
    <name evidence="1" type="ORF">NCTC10767_00500</name>
</gene>
<proteinExistence type="predicted"/>
<organism evidence="1 2">
    <name type="scientific">Escherichia coli</name>
    <dbReference type="NCBI Taxonomy" id="562"/>
    <lineage>
        <taxon>Bacteria</taxon>
        <taxon>Pseudomonadati</taxon>
        <taxon>Pseudomonadota</taxon>
        <taxon>Gammaproteobacteria</taxon>
        <taxon>Enterobacterales</taxon>
        <taxon>Enterobacteriaceae</taxon>
        <taxon>Escherichia</taxon>
    </lineage>
</organism>
<protein>
    <submittedName>
        <fullName evidence="1">Uncharacterized protein</fullName>
    </submittedName>
</protein>
<accession>A0A376CV25</accession>
<sequence length="48" mass="6086">MHKNIFLYYETTKQTTKLRNYELRNYETTKLRNYENYFCESIDNANYF</sequence>
<evidence type="ECO:0000313" key="2">
    <source>
        <dbReference type="Proteomes" id="UP000254647"/>
    </source>
</evidence>
<dbReference type="Proteomes" id="UP000254647">
    <property type="component" value="Unassembled WGS sequence"/>
</dbReference>
<evidence type="ECO:0000313" key="1">
    <source>
        <dbReference type="EMBL" id="STC74468.1"/>
    </source>
</evidence>
<dbReference type="AlphaFoldDB" id="A0A376CV25"/>
<reference evidence="1 2" key="1">
    <citation type="submission" date="2018-06" db="EMBL/GenBank/DDBJ databases">
        <authorList>
            <consortium name="Pathogen Informatics"/>
            <person name="Doyle S."/>
        </authorList>
    </citation>
    <scope>NUCLEOTIDE SEQUENCE [LARGE SCALE GENOMIC DNA]</scope>
    <source>
        <strain evidence="1 2">NCTC10767</strain>
    </source>
</reference>
<name>A0A376CV25_ECOLX</name>